<keyword evidence="4" id="KW-1185">Reference proteome</keyword>
<protein>
    <recommendedName>
        <fullName evidence="2">CHAT domain-containing protein</fullName>
    </recommendedName>
</protein>
<dbReference type="SUPFAM" id="SSF48452">
    <property type="entry name" value="TPR-like"/>
    <property type="match status" value="2"/>
</dbReference>
<dbReference type="PATRIC" id="fig|880071.3.peg.225"/>
<dbReference type="EMBL" id="CP003345">
    <property type="protein sequence ID" value="AFM02726.1"/>
    <property type="molecule type" value="Genomic_DNA"/>
</dbReference>
<evidence type="ECO:0000313" key="4">
    <source>
        <dbReference type="Proteomes" id="UP000006054"/>
    </source>
</evidence>
<dbReference type="Proteomes" id="UP000006054">
    <property type="component" value="Chromosome"/>
</dbReference>
<name>I4AFJ1_BERLS</name>
<feature type="repeat" description="TPR" evidence="1">
    <location>
        <begin position="226"/>
        <end position="259"/>
    </location>
</feature>
<feature type="domain" description="CHAT" evidence="2">
    <location>
        <begin position="637"/>
        <end position="927"/>
    </location>
</feature>
<dbReference type="PROSITE" id="PS50005">
    <property type="entry name" value="TPR"/>
    <property type="match status" value="2"/>
</dbReference>
<dbReference type="eggNOG" id="COG4995">
    <property type="taxonomic scope" value="Bacteria"/>
</dbReference>
<organism evidence="3 4">
    <name type="scientific">Bernardetia litoralis (strain ATCC 23117 / DSM 6794 / NBRC 15988 / NCIMB 1366 / Fx l1 / Sio-4)</name>
    <name type="common">Flexibacter litoralis</name>
    <dbReference type="NCBI Taxonomy" id="880071"/>
    <lineage>
        <taxon>Bacteria</taxon>
        <taxon>Pseudomonadati</taxon>
        <taxon>Bacteroidota</taxon>
        <taxon>Cytophagia</taxon>
        <taxon>Cytophagales</taxon>
        <taxon>Bernardetiaceae</taxon>
        <taxon>Bernardetia</taxon>
    </lineage>
</organism>
<accession>I4AFJ1</accession>
<dbReference type="HOGENOM" id="CLU_002404_0_1_10"/>
<feature type="repeat" description="TPR" evidence="1">
    <location>
        <begin position="308"/>
        <end position="341"/>
    </location>
</feature>
<evidence type="ECO:0000313" key="3">
    <source>
        <dbReference type="EMBL" id="AFM02726.1"/>
    </source>
</evidence>
<dbReference type="InterPro" id="IPR024983">
    <property type="entry name" value="CHAT_dom"/>
</dbReference>
<keyword evidence="1" id="KW-0802">TPR repeat</keyword>
<dbReference type="PANTHER" id="PTHR10098:SF108">
    <property type="entry name" value="TETRATRICOPEPTIDE REPEAT PROTEIN 28"/>
    <property type="match status" value="1"/>
</dbReference>
<proteinExistence type="predicted"/>
<sequence precursor="true">MKLISSFILILFLFVGIGSQNFLFSQNQEVLNLENNLELQIKSKSWKEFLDVHAELVRFYIQNGNIDKAKKILSKLDEIPNAIYKKKSTLAIKATHTKGEFALYEGDISKALEFFEEAYISSQKIKNKEELPAQLQLELNKSMSIALWQTGNLSSARSFAEQSVLIAQNRIGENSQEVADAYNNFGLILTSQLPKNAKEYYQMSQQIYEKLQKESPNNKELNNKLAYTWINLGIILREQKSYVLAEDYFKKALNSFENSHNELAKAFVLNNLGQNSFLQNYFEQAENYEMQALKIYQNNYGKKHPDIATVYNQLGTIYEAKEKFSKALYFYQNAIQANTLKFQSKKIDTNPLPTDYLNADILLLSLSLKARTLERKYNEKTLLLNDLKDAIEVLLVADKLIENIRNLRINKQDKIALGNRAAEIYETGLRISYTISEFPRQKQKYKEQTFYFAERNKASVLLAAIADTKAKHFAGIPDSLLEKEQTIQTQIAYFEQQIQSYPILNTSVQDSVLLYLRSQLINYQSQAKEFTNLLEKQYPNYFSLKYNTQIADIPKIQEKLDDKTALLLYSQTYNQQDNSQIYAFLVTQNKLEINTITEKELESDLIYFRNSIEYQSYEDFVESSSLLSQQLLFFDIPSSIRKVVIIPEGNMGKIPFEALFTEKNIKKGSKKNIDSQNEDYSKLPFLIKKQKVSYSYSATLFLEKNEITESTNSSIFLFAPIDFQSNALSNLKGTADEVKQIDSIFHQKEISTSLYTYKKADKAILFSDSLKNYRFIHLATHGKVNEENPDLSQIFLTNTDGSTGSLFASDIYSLQVGAELVMMSACETGLGKTSKGEGIVGLTRAWFYAGADNLAVSLWQVSDEATNKLATIFYAANLEKIQNNLEKNTAFQKIDYSNSLQKAKLSLLESKKFAAPYYWAAFILIGK</sequence>
<dbReference type="PANTHER" id="PTHR10098">
    <property type="entry name" value="RAPSYN-RELATED"/>
    <property type="match status" value="1"/>
</dbReference>
<gene>
    <name evidence="3" type="ordered locus">Fleli_0232</name>
</gene>
<dbReference type="Gene3D" id="1.25.40.10">
    <property type="entry name" value="Tetratricopeptide repeat domain"/>
    <property type="match status" value="2"/>
</dbReference>
<dbReference type="AlphaFoldDB" id="I4AFJ1"/>
<evidence type="ECO:0000259" key="2">
    <source>
        <dbReference type="Pfam" id="PF12770"/>
    </source>
</evidence>
<reference evidence="4" key="1">
    <citation type="submission" date="2012-06" db="EMBL/GenBank/DDBJ databases">
        <title>The complete genome of Flexibacter litoralis DSM 6794.</title>
        <authorList>
            <person name="Lucas S."/>
            <person name="Copeland A."/>
            <person name="Lapidus A."/>
            <person name="Glavina del Rio T."/>
            <person name="Dalin E."/>
            <person name="Tice H."/>
            <person name="Bruce D."/>
            <person name="Goodwin L."/>
            <person name="Pitluck S."/>
            <person name="Peters L."/>
            <person name="Ovchinnikova G."/>
            <person name="Lu M."/>
            <person name="Kyrpides N."/>
            <person name="Mavromatis K."/>
            <person name="Ivanova N."/>
            <person name="Brettin T."/>
            <person name="Detter J.C."/>
            <person name="Han C."/>
            <person name="Larimer F."/>
            <person name="Land M."/>
            <person name="Hauser L."/>
            <person name="Markowitz V."/>
            <person name="Cheng J.-F."/>
            <person name="Hugenholtz P."/>
            <person name="Woyke T."/>
            <person name="Wu D."/>
            <person name="Spring S."/>
            <person name="Lang E."/>
            <person name="Kopitz M."/>
            <person name="Brambilla E."/>
            <person name="Klenk H.-P."/>
            <person name="Eisen J.A."/>
        </authorList>
    </citation>
    <scope>NUCLEOTIDE SEQUENCE [LARGE SCALE GENOMIC DNA]</scope>
    <source>
        <strain evidence="4">ATCC 23117 / DSM 6794 / NBRC 15988 / NCIMB 1366 / Sio-4</strain>
    </source>
</reference>
<dbReference type="eggNOG" id="COG0457">
    <property type="taxonomic scope" value="Bacteria"/>
</dbReference>
<dbReference type="Pfam" id="PF13424">
    <property type="entry name" value="TPR_12"/>
    <property type="match status" value="1"/>
</dbReference>
<evidence type="ECO:0000256" key="1">
    <source>
        <dbReference type="PROSITE-ProRule" id="PRU00339"/>
    </source>
</evidence>
<dbReference type="STRING" id="880071.Fleli_0232"/>
<dbReference type="OrthoDB" id="9771112at2"/>
<dbReference type="Pfam" id="PF12770">
    <property type="entry name" value="CHAT"/>
    <property type="match status" value="1"/>
</dbReference>
<dbReference type="KEGG" id="fli:Fleli_0232"/>
<dbReference type="InterPro" id="IPR011990">
    <property type="entry name" value="TPR-like_helical_dom_sf"/>
</dbReference>
<dbReference type="SMART" id="SM00028">
    <property type="entry name" value="TPR"/>
    <property type="match status" value="5"/>
</dbReference>
<dbReference type="RefSeq" id="WP_014796191.1">
    <property type="nucleotide sequence ID" value="NC_018018.1"/>
</dbReference>
<dbReference type="InterPro" id="IPR019734">
    <property type="entry name" value="TPR_rpt"/>
</dbReference>